<accession>A0A8J7S2Q0</accession>
<dbReference type="AlphaFoldDB" id="A0A8J7S2Q0"/>
<proteinExistence type="predicted"/>
<dbReference type="SUPFAM" id="SSF51197">
    <property type="entry name" value="Clavaminate synthase-like"/>
    <property type="match status" value="1"/>
</dbReference>
<feature type="region of interest" description="Disordered" evidence="1">
    <location>
        <begin position="21"/>
        <end position="49"/>
    </location>
</feature>
<evidence type="ECO:0000313" key="3">
    <source>
        <dbReference type="Proteomes" id="UP000672602"/>
    </source>
</evidence>
<gene>
    <name evidence="2" type="ORF">KAJ83_01205</name>
</gene>
<dbReference type="Gene3D" id="2.60.120.620">
    <property type="entry name" value="q2cbj1_9rhob like domain"/>
    <property type="match status" value="1"/>
</dbReference>
<reference evidence="2" key="1">
    <citation type="submission" date="2021-04" db="EMBL/GenBank/DDBJ databases">
        <authorList>
            <person name="Zhang D.-C."/>
        </authorList>
    </citation>
    <scope>NUCLEOTIDE SEQUENCE</scope>
    <source>
        <strain evidence="2">CGMCC 1.15697</strain>
    </source>
</reference>
<dbReference type="RefSeq" id="WP_210680188.1">
    <property type="nucleotide sequence ID" value="NZ_JAGMWN010000001.1"/>
</dbReference>
<dbReference type="EMBL" id="JAGMWN010000001">
    <property type="protein sequence ID" value="MBP5855609.1"/>
    <property type="molecule type" value="Genomic_DNA"/>
</dbReference>
<comment type="caution">
    <text evidence="2">The sequence shown here is derived from an EMBL/GenBank/DDBJ whole genome shotgun (WGS) entry which is preliminary data.</text>
</comment>
<evidence type="ECO:0000256" key="1">
    <source>
        <dbReference type="SAM" id="MobiDB-lite"/>
    </source>
</evidence>
<sequence>MPSDLAEYLKLNDPAFAVSEASNAAPDSAAETAFSEPSAPTVPPSQADHSHDMAHLEVAYAEQSRVAPYYIKALRTMPKLSRPLVYSSEAGSLWQIHANALGAYFQPASLRLAEEAAEAISAGDADALDNDVLFARALVAEAYRRRIPFDLTAQVLRWLQMPENGGIYHSMKQQCFRRLVHWHDVGALVAMINRRRFGTAIFSETSQKIDRHASDMAEHGTTTFDPLLTERQLQEVYDYFLGRPVYNGHTAENRLDNIQRFVGYGAEAFSYGSYSLADSMAAPHLLELSVDPTLLEVGRRHLGGTPLLSKIYVHWDFPHTDHLVPDGVTIGDYHRDLNDFGMFWVYMYLSDVDMESGPHALIPGSHRFDVVAKRLEEALRKGQDFPHLDRNLTVFDFFDGYGYHIPQSVKLALFEQDQKFFTGPPGTILASNGFQLHKIHQPQSKRRLIVALRYQVSMSPRSSALRECDSVPEHLVAGRVNMDLPTRQVLGTIVNWKESPYYRASDGAAGTKAEKKNAATSRRALKGGFLFIGNGRTGSTWVTTLLNQLPGVASDFEYRWSLPKNATPDEVHRMVPDMSGTFLADFATWSGTARYAGSKLIFSLEENDLEAAIEGIRAKLDRKVTPVLLTRPYSEVLLSFRFRGPTHRLAKDGRTPRGKESVMLRRLRETAEAGPSYPTIPRDELMRNLFQLAMNDVIGYAIVLNRPDGYVLEYRNIGEQFEDLVKALKIDVPNEVVAHAPDDPAVRKLPALDASAAPNFKAVRPFAETLFANLQDCIRERAEWRDLLNRQIEAARSAGLTV</sequence>
<evidence type="ECO:0000313" key="2">
    <source>
        <dbReference type="EMBL" id="MBP5855609.1"/>
    </source>
</evidence>
<keyword evidence="3" id="KW-1185">Reference proteome</keyword>
<name>A0A8J7S2Q0_9PROT</name>
<protein>
    <submittedName>
        <fullName evidence="2">Uncharacterized protein</fullName>
    </submittedName>
</protein>
<organism evidence="2 3">
    <name type="scientific">Marivibrio halodurans</name>
    <dbReference type="NCBI Taxonomy" id="2039722"/>
    <lineage>
        <taxon>Bacteria</taxon>
        <taxon>Pseudomonadati</taxon>
        <taxon>Pseudomonadota</taxon>
        <taxon>Alphaproteobacteria</taxon>
        <taxon>Rhodospirillales</taxon>
        <taxon>Rhodospirillaceae</taxon>
        <taxon>Marivibrio</taxon>
    </lineage>
</organism>
<dbReference type="Proteomes" id="UP000672602">
    <property type="component" value="Unassembled WGS sequence"/>
</dbReference>
<dbReference type="SUPFAM" id="SSF52540">
    <property type="entry name" value="P-loop containing nucleoside triphosphate hydrolases"/>
    <property type="match status" value="1"/>
</dbReference>
<dbReference type="InterPro" id="IPR027417">
    <property type="entry name" value="P-loop_NTPase"/>
</dbReference>